<dbReference type="GO" id="GO:0000725">
    <property type="term" value="P:recombinational repair"/>
    <property type="evidence" value="ECO:0007669"/>
    <property type="project" value="UniProtKB-UniRule"/>
</dbReference>
<feature type="short sequence motif" description="RadA KNRFG motif" evidence="11">
    <location>
        <begin position="256"/>
        <end position="260"/>
    </location>
</feature>
<dbReference type="GO" id="GO:0003684">
    <property type="term" value="F:damaged DNA binding"/>
    <property type="evidence" value="ECO:0007669"/>
    <property type="project" value="InterPro"/>
</dbReference>
<dbReference type="RefSeq" id="WP_078684972.1">
    <property type="nucleotide sequence ID" value="NZ_FUYA01000005.1"/>
</dbReference>
<dbReference type="PANTHER" id="PTHR32472:SF10">
    <property type="entry name" value="DNA REPAIR PROTEIN RADA-LIKE PROTEIN"/>
    <property type="match status" value="1"/>
</dbReference>
<evidence type="ECO:0000256" key="8">
    <source>
        <dbReference type="ARBA" id="ARBA00023016"/>
    </source>
</evidence>
<evidence type="ECO:0000256" key="1">
    <source>
        <dbReference type="ARBA" id="ARBA00022723"/>
    </source>
</evidence>
<comment type="function">
    <text evidence="11">Plays a role in repairing double-strand DNA breaks, probably involving stabilizing or processing branched DNA or blocked replication forks.</text>
</comment>
<feature type="region of interest" description="Lon-protease-like" evidence="11">
    <location>
        <begin position="355"/>
        <end position="451"/>
    </location>
</feature>
<accession>A0A1T4W659</accession>
<evidence type="ECO:0000256" key="12">
    <source>
        <dbReference type="NCBIfam" id="TIGR00416"/>
    </source>
</evidence>
<dbReference type="GO" id="GO:0140664">
    <property type="term" value="F:ATP-dependent DNA damage sensor activity"/>
    <property type="evidence" value="ECO:0007669"/>
    <property type="project" value="InterPro"/>
</dbReference>
<dbReference type="NCBIfam" id="TIGR00416">
    <property type="entry name" value="sms"/>
    <property type="match status" value="1"/>
</dbReference>
<keyword evidence="16" id="KW-1185">Reference proteome</keyword>
<keyword evidence="4 13" id="KW-0863">Zinc-finger</keyword>
<dbReference type="Pfam" id="PF18073">
    <property type="entry name" value="Zn_ribbon_LapB"/>
    <property type="match status" value="1"/>
</dbReference>
<evidence type="ECO:0000256" key="6">
    <source>
        <dbReference type="ARBA" id="ARBA00022833"/>
    </source>
</evidence>
<evidence type="ECO:0000259" key="14">
    <source>
        <dbReference type="PROSITE" id="PS50162"/>
    </source>
</evidence>
<evidence type="ECO:0000256" key="5">
    <source>
        <dbReference type="ARBA" id="ARBA00022801"/>
    </source>
</evidence>
<dbReference type="PRINTS" id="PR01874">
    <property type="entry name" value="DNAREPAIRADA"/>
</dbReference>
<dbReference type="AlphaFoldDB" id="A0A1T4W659"/>
<dbReference type="PANTHER" id="PTHR32472">
    <property type="entry name" value="DNA REPAIR PROTEIN RADA"/>
    <property type="match status" value="1"/>
</dbReference>
<sequence length="451" mass="48308">MKQKRIFVCAECGGISPRWQGQCPHCGAWNCLQEKAAPKKSGSSRPGVASAPLHAFRNPVPISEYSEQNATPYSSGLSALDRILGKGLMPGGAILMAGNPGIGKSTLLLQLAGSVGAMGHSALYVSAEESLGQVQARAKRLGLLSDNLLALSTTRLEDVLSIFDSPDCPEIMVVDSVQTLSSEGIDGMPGTVSQVRAVSTSLIERAKETGTTLVLVGHVTKDGQIAGPKLLEHMVDTVLSLEGDRQHLFRILRVMKNRFGPCHELLVFEMLSSGMQVVDDPSTFFLQDRDPHLSGTSLVMAADGQRPFAVEIQALVSKSFLAIPRRTALGFDANRLHLLLAVLEKRLHLNLSQVDIYAKIGGGMRMTDPGLDAGIVAAVLSSFYDKPLPEAAVVWGEIDLNGQVRPVSSHDIRMKQAQRLGYGPIVAPYAEGSGVRTIAELQNRLFGGGRK</sequence>
<organism evidence="15 16">
    <name type="scientific">Desulfobaculum bizertense DSM 18034</name>
    <dbReference type="NCBI Taxonomy" id="1121442"/>
    <lineage>
        <taxon>Bacteria</taxon>
        <taxon>Pseudomonadati</taxon>
        <taxon>Thermodesulfobacteriota</taxon>
        <taxon>Desulfovibrionia</taxon>
        <taxon>Desulfovibrionales</taxon>
        <taxon>Desulfovibrionaceae</taxon>
        <taxon>Desulfobaculum</taxon>
    </lineage>
</organism>
<dbReference type="CDD" id="cd01121">
    <property type="entry name" value="RadA_SMS_N"/>
    <property type="match status" value="1"/>
</dbReference>
<dbReference type="STRING" id="1121442.SAMN02745702_01678"/>
<dbReference type="InterPro" id="IPR020588">
    <property type="entry name" value="RecA_ATP-bd"/>
</dbReference>
<evidence type="ECO:0000256" key="4">
    <source>
        <dbReference type="ARBA" id="ARBA00022771"/>
    </source>
</evidence>
<dbReference type="InterPro" id="IPR003593">
    <property type="entry name" value="AAA+_ATPase"/>
</dbReference>
<keyword evidence="10 11" id="KW-0234">DNA repair</keyword>
<keyword evidence="3 11" id="KW-0227">DNA damage</keyword>
<feature type="domain" description="RecA family profile 1" evidence="14">
    <location>
        <begin position="69"/>
        <end position="219"/>
    </location>
</feature>
<evidence type="ECO:0000256" key="3">
    <source>
        <dbReference type="ARBA" id="ARBA00022763"/>
    </source>
</evidence>
<dbReference type="SUPFAM" id="SSF52540">
    <property type="entry name" value="P-loop containing nucleoside triphosphate hydrolases"/>
    <property type="match status" value="1"/>
</dbReference>
<proteinExistence type="inferred from homology"/>
<keyword evidence="1 11" id="KW-0479">Metal-binding</keyword>
<keyword evidence="2 11" id="KW-0547">Nucleotide-binding</keyword>
<dbReference type="Gene3D" id="3.30.230.10">
    <property type="match status" value="1"/>
</dbReference>
<keyword evidence="5" id="KW-0378">Hydrolase</keyword>
<protein>
    <recommendedName>
        <fullName evidence="11 12">DNA repair protein RadA</fullName>
    </recommendedName>
</protein>
<dbReference type="GO" id="GO:0005829">
    <property type="term" value="C:cytosol"/>
    <property type="evidence" value="ECO:0007669"/>
    <property type="project" value="TreeGrafter"/>
</dbReference>
<evidence type="ECO:0000256" key="2">
    <source>
        <dbReference type="ARBA" id="ARBA00022741"/>
    </source>
</evidence>
<dbReference type="GO" id="GO:0016787">
    <property type="term" value="F:hydrolase activity"/>
    <property type="evidence" value="ECO:0007669"/>
    <property type="project" value="UniProtKB-KW"/>
</dbReference>
<keyword evidence="8 11" id="KW-0346">Stress response</keyword>
<dbReference type="HAMAP" id="MF_01498">
    <property type="entry name" value="RadA_bact"/>
    <property type="match status" value="1"/>
</dbReference>
<evidence type="ECO:0000313" key="16">
    <source>
        <dbReference type="Proteomes" id="UP000189733"/>
    </source>
</evidence>
<evidence type="ECO:0000313" key="15">
    <source>
        <dbReference type="EMBL" id="SKA72726.1"/>
    </source>
</evidence>
<evidence type="ECO:0000256" key="10">
    <source>
        <dbReference type="ARBA" id="ARBA00023204"/>
    </source>
</evidence>
<comment type="similarity">
    <text evidence="11 13">Belongs to the RecA family. RadA subfamily.</text>
</comment>
<evidence type="ECO:0000256" key="7">
    <source>
        <dbReference type="ARBA" id="ARBA00022840"/>
    </source>
</evidence>
<dbReference type="EMBL" id="FUYA01000005">
    <property type="protein sequence ID" value="SKA72726.1"/>
    <property type="molecule type" value="Genomic_DNA"/>
</dbReference>
<dbReference type="SMART" id="SM00382">
    <property type="entry name" value="AAA"/>
    <property type="match status" value="1"/>
</dbReference>
<comment type="domain">
    <text evidence="11">The middle region has homology to RecA with ATPase motifs including the RadA KNRFG motif, while the C-terminus is homologous to Lon protease.</text>
</comment>
<comment type="function">
    <text evidence="13">DNA-dependent ATPase involved in processing of recombination intermediates, plays a role in repairing DNA breaks. Stimulates the branch migration of RecA-mediated strand transfer reactions, allowing the 3' invading strand to extend heteroduplex DNA faster. Binds ssDNA in the presence of ADP but not other nucleotides, has ATPase activity that is stimulated by ssDNA and various branched DNA structures, but inhibited by SSB. Does not have RecA's homology-searching function.</text>
</comment>
<keyword evidence="6 13" id="KW-0862">Zinc</keyword>
<feature type="binding site" evidence="11">
    <location>
        <begin position="98"/>
        <end position="105"/>
    </location>
    <ligand>
        <name>ATP</name>
        <dbReference type="ChEBI" id="CHEBI:30616"/>
    </ligand>
</feature>
<keyword evidence="7 11" id="KW-0067">ATP-binding</keyword>
<dbReference type="GO" id="GO:0008270">
    <property type="term" value="F:zinc ion binding"/>
    <property type="evidence" value="ECO:0007669"/>
    <property type="project" value="UniProtKB-KW"/>
</dbReference>
<evidence type="ECO:0000256" key="11">
    <source>
        <dbReference type="HAMAP-Rule" id="MF_01498"/>
    </source>
</evidence>
<dbReference type="PROSITE" id="PS50162">
    <property type="entry name" value="RECA_2"/>
    <property type="match status" value="1"/>
</dbReference>
<dbReference type="OrthoDB" id="9803906at2"/>
<evidence type="ECO:0000256" key="13">
    <source>
        <dbReference type="RuleBase" id="RU003555"/>
    </source>
</evidence>
<dbReference type="InterPro" id="IPR027417">
    <property type="entry name" value="P-loop_NTPase"/>
</dbReference>
<dbReference type="InterPro" id="IPR020568">
    <property type="entry name" value="Ribosomal_Su5_D2-typ_SF"/>
</dbReference>
<evidence type="ECO:0000256" key="9">
    <source>
        <dbReference type="ARBA" id="ARBA00023125"/>
    </source>
</evidence>
<dbReference type="GO" id="GO:0005524">
    <property type="term" value="F:ATP binding"/>
    <property type="evidence" value="ECO:0007669"/>
    <property type="project" value="UniProtKB-UniRule"/>
</dbReference>
<dbReference type="InterPro" id="IPR041166">
    <property type="entry name" value="Rubredoxin_2"/>
</dbReference>
<dbReference type="Proteomes" id="UP000189733">
    <property type="component" value="Unassembled WGS sequence"/>
</dbReference>
<dbReference type="Gene3D" id="3.40.50.300">
    <property type="entry name" value="P-loop containing nucleotide triphosphate hydrolases"/>
    <property type="match status" value="1"/>
</dbReference>
<dbReference type="InterPro" id="IPR004504">
    <property type="entry name" value="DNA_repair_RadA"/>
</dbReference>
<dbReference type="SUPFAM" id="SSF54211">
    <property type="entry name" value="Ribosomal protein S5 domain 2-like"/>
    <property type="match status" value="1"/>
</dbReference>
<dbReference type="Pfam" id="PF13481">
    <property type="entry name" value="AAA_25"/>
    <property type="match status" value="1"/>
</dbReference>
<reference evidence="15 16" key="1">
    <citation type="submission" date="2017-02" db="EMBL/GenBank/DDBJ databases">
        <authorList>
            <person name="Peterson S.W."/>
        </authorList>
    </citation>
    <scope>NUCLEOTIDE SEQUENCE [LARGE SCALE GENOMIC DNA]</scope>
    <source>
        <strain evidence="15 16">DSM 18034</strain>
    </source>
</reference>
<dbReference type="InterPro" id="IPR014721">
    <property type="entry name" value="Ribsml_uS5_D2-typ_fold_subgr"/>
</dbReference>
<gene>
    <name evidence="11" type="primary">radA</name>
    <name evidence="15" type="ORF">SAMN02745702_01678</name>
</gene>
<keyword evidence="9 11" id="KW-0238">DNA-binding</keyword>
<name>A0A1T4W659_9BACT</name>